<feature type="binding site" evidence="6">
    <location>
        <position position="39"/>
    </location>
    <ligand>
        <name>Zn(2+)</name>
        <dbReference type="ChEBI" id="CHEBI:29105"/>
    </ligand>
</feature>
<dbReference type="AlphaFoldDB" id="A0A1Q6DV64"/>
<keyword evidence="5 6" id="KW-0687">Ribonucleoprotein</keyword>
<dbReference type="EMBL" id="MSDW01000001">
    <property type="protein sequence ID" value="OKY78227.1"/>
    <property type="molecule type" value="Genomic_DNA"/>
</dbReference>
<dbReference type="HAMAP" id="MF_00777">
    <property type="entry name" value="Ribosomal_eS31"/>
    <property type="match status" value="1"/>
</dbReference>
<evidence type="ECO:0000256" key="3">
    <source>
        <dbReference type="ARBA" id="ARBA00022833"/>
    </source>
</evidence>
<dbReference type="GO" id="GO:0005840">
    <property type="term" value="C:ribosome"/>
    <property type="evidence" value="ECO:0007669"/>
    <property type="project" value="UniProtKB-KW"/>
</dbReference>
<evidence type="ECO:0000256" key="1">
    <source>
        <dbReference type="ARBA" id="ARBA00022723"/>
    </source>
</evidence>
<dbReference type="GO" id="GO:1990904">
    <property type="term" value="C:ribonucleoprotein complex"/>
    <property type="evidence" value="ECO:0007669"/>
    <property type="project" value="UniProtKB-KW"/>
</dbReference>
<protein>
    <recommendedName>
        <fullName evidence="6">Small ribosomal subunit protein eS31</fullName>
    </recommendedName>
</protein>
<comment type="caution">
    <text evidence="8">The sequence shown here is derived from an EMBL/GenBank/DDBJ whole genome shotgun (WGS) entry which is preliminary data.</text>
</comment>
<sequence>MKKSEIYEIEGDEVKKNRKECPRCGKGVFLADHDDRLACGKCGYTEFK</sequence>
<comment type="caution">
    <text evidence="6">Lacks conserved residue(s) required for the propagation of feature annotation.</text>
</comment>
<name>A0A1Q6DV64_METT1</name>
<feature type="binding site" evidence="6">
    <location>
        <position position="24"/>
    </location>
    <ligand>
        <name>Zn(2+)</name>
        <dbReference type="ChEBI" id="CHEBI:29105"/>
    </ligand>
</feature>
<dbReference type="GO" id="GO:0003735">
    <property type="term" value="F:structural constituent of ribosome"/>
    <property type="evidence" value="ECO:0007669"/>
    <property type="project" value="InterPro"/>
</dbReference>
<keyword evidence="2 6" id="KW-0863">Zinc-finger</keyword>
<evidence type="ECO:0000256" key="6">
    <source>
        <dbReference type="HAMAP-Rule" id="MF_00777"/>
    </source>
</evidence>
<dbReference type="InterPro" id="IPR002906">
    <property type="entry name" value="Ribosomal_eS31"/>
</dbReference>
<reference evidence="8" key="1">
    <citation type="submission" date="2016-12" db="EMBL/GenBank/DDBJ databases">
        <title>Discovery of methanogenic haloarchaea.</title>
        <authorList>
            <person name="Sorokin D.Y."/>
            <person name="Makarova K.S."/>
            <person name="Abbas B."/>
            <person name="Ferrer M."/>
            <person name="Golyshin P.N."/>
        </authorList>
    </citation>
    <scope>NUCLEOTIDE SEQUENCE [LARGE SCALE GENOMIC DNA]</scope>
    <source>
        <strain evidence="8">HMET1</strain>
    </source>
</reference>
<evidence type="ECO:0000256" key="5">
    <source>
        <dbReference type="ARBA" id="ARBA00023274"/>
    </source>
</evidence>
<evidence type="ECO:0000313" key="8">
    <source>
        <dbReference type="EMBL" id="OKY78227.1"/>
    </source>
</evidence>
<keyword evidence="9" id="KW-1185">Reference proteome</keyword>
<feature type="binding site" evidence="6">
    <location>
        <position position="42"/>
    </location>
    <ligand>
        <name>Zn(2+)</name>
        <dbReference type="ChEBI" id="CHEBI:29105"/>
    </ligand>
</feature>
<evidence type="ECO:0000256" key="4">
    <source>
        <dbReference type="ARBA" id="ARBA00022980"/>
    </source>
</evidence>
<dbReference type="GO" id="GO:0006412">
    <property type="term" value="P:translation"/>
    <property type="evidence" value="ECO:0007669"/>
    <property type="project" value="UniProtKB-UniRule"/>
</dbReference>
<evidence type="ECO:0000256" key="2">
    <source>
        <dbReference type="ARBA" id="ARBA00022771"/>
    </source>
</evidence>
<dbReference type="SUPFAM" id="SSF57829">
    <property type="entry name" value="Zn-binding ribosomal proteins"/>
    <property type="match status" value="1"/>
</dbReference>
<dbReference type="InterPro" id="IPR022845">
    <property type="entry name" value="Ribosomal_eS31_arc"/>
</dbReference>
<dbReference type="Gene3D" id="6.20.50.180">
    <property type="match status" value="1"/>
</dbReference>
<accession>A0A1Q6DV64</accession>
<comment type="subunit">
    <text evidence="6">Part of the 30S ribosomal subunit.</text>
</comment>
<gene>
    <name evidence="6" type="primary">rps27ae</name>
    <name evidence="8" type="ORF">BTN85_0714</name>
</gene>
<dbReference type="STRING" id="1903181.BTN85_0714"/>
<dbReference type="FunCoup" id="A0A1Q6DV64">
    <property type="interactions" value="57"/>
</dbReference>
<comment type="similarity">
    <text evidence="6">Belongs to the eukaryotic ribosomal protein eS31 family.</text>
</comment>
<feature type="domain" description="Small ribosomal subunit protein eS31" evidence="7">
    <location>
        <begin position="3"/>
        <end position="45"/>
    </location>
</feature>
<feature type="binding site" evidence="6">
    <location>
        <position position="21"/>
    </location>
    <ligand>
        <name>Zn(2+)</name>
        <dbReference type="ChEBI" id="CHEBI:29105"/>
    </ligand>
</feature>
<dbReference type="GO" id="GO:0008270">
    <property type="term" value="F:zinc ion binding"/>
    <property type="evidence" value="ECO:0007669"/>
    <property type="project" value="UniProtKB-UniRule"/>
</dbReference>
<keyword evidence="1 6" id="KW-0479">Metal-binding</keyword>
<dbReference type="InterPro" id="IPR011332">
    <property type="entry name" value="Ribosomal_zn-bd"/>
</dbReference>
<organism evidence="8 9">
    <name type="scientific">Methanohalarchaeum thermophilum</name>
    <dbReference type="NCBI Taxonomy" id="1903181"/>
    <lineage>
        <taxon>Archaea</taxon>
        <taxon>Methanobacteriati</taxon>
        <taxon>Methanobacteriota</taxon>
        <taxon>Methanonatronarchaeia</taxon>
        <taxon>Methanonatronarchaeales</taxon>
        <taxon>Methanonatronarchaeaceae</taxon>
        <taxon>Candidatus Methanohalarchaeum</taxon>
    </lineage>
</organism>
<evidence type="ECO:0000259" key="7">
    <source>
        <dbReference type="SMART" id="SM01402"/>
    </source>
</evidence>
<dbReference type="Pfam" id="PF01599">
    <property type="entry name" value="Ribosomal_S27"/>
    <property type="match status" value="1"/>
</dbReference>
<dbReference type="Proteomes" id="UP000185744">
    <property type="component" value="Unassembled WGS sequence"/>
</dbReference>
<dbReference type="SMART" id="SM01402">
    <property type="entry name" value="Ribosomal_S27"/>
    <property type="match status" value="1"/>
</dbReference>
<dbReference type="NCBIfam" id="NF001669">
    <property type="entry name" value="PRK00432.1"/>
    <property type="match status" value="1"/>
</dbReference>
<keyword evidence="3 6" id="KW-0862">Zinc</keyword>
<keyword evidence="4 6" id="KW-0689">Ribosomal protein</keyword>
<dbReference type="InParanoid" id="A0A1Q6DV64"/>
<evidence type="ECO:0000313" key="9">
    <source>
        <dbReference type="Proteomes" id="UP000185744"/>
    </source>
</evidence>
<proteinExistence type="inferred from homology"/>
<comment type="cofactor">
    <cofactor evidence="6">
        <name>Zn(2+)</name>
        <dbReference type="ChEBI" id="CHEBI:29105"/>
    </cofactor>
    <text evidence="6">Binds 1 zinc ion per subunit.</text>
</comment>